<gene>
    <name evidence="1" type="ORF">BABINDRAFT_167150</name>
</gene>
<keyword evidence="2" id="KW-1185">Reference proteome</keyword>
<protein>
    <submittedName>
        <fullName evidence="1">Uncharacterized protein</fullName>
    </submittedName>
</protein>
<organism evidence="1 2">
    <name type="scientific">Babjeviella inositovora NRRL Y-12698</name>
    <dbReference type="NCBI Taxonomy" id="984486"/>
    <lineage>
        <taxon>Eukaryota</taxon>
        <taxon>Fungi</taxon>
        <taxon>Dikarya</taxon>
        <taxon>Ascomycota</taxon>
        <taxon>Saccharomycotina</taxon>
        <taxon>Pichiomycetes</taxon>
        <taxon>Serinales incertae sedis</taxon>
        <taxon>Babjeviella</taxon>
    </lineage>
</organism>
<evidence type="ECO:0000313" key="2">
    <source>
        <dbReference type="Proteomes" id="UP000094336"/>
    </source>
</evidence>
<dbReference type="RefSeq" id="XP_018985385.1">
    <property type="nucleotide sequence ID" value="XM_019130492.1"/>
</dbReference>
<accession>A0A1E3QT08</accession>
<reference evidence="2" key="1">
    <citation type="submission" date="2016-05" db="EMBL/GenBank/DDBJ databases">
        <title>Comparative genomics of biotechnologically important yeasts.</title>
        <authorList>
            <consortium name="DOE Joint Genome Institute"/>
            <person name="Riley R."/>
            <person name="Haridas S."/>
            <person name="Wolfe K.H."/>
            <person name="Lopes M.R."/>
            <person name="Hittinger C.T."/>
            <person name="Goker M."/>
            <person name="Salamov A."/>
            <person name="Wisecaver J."/>
            <person name="Long T.M."/>
            <person name="Aerts A.L."/>
            <person name="Barry K."/>
            <person name="Choi C."/>
            <person name="Clum A."/>
            <person name="Coughlan A.Y."/>
            <person name="Deshpande S."/>
            <person name="Douglass A.P."/>
            <person name="Hanson S.J."/>
            <person name="Klenk H.-P."/>
            <person name="Labutti K."/>
            <person name="Lapidus A."/>
            <person name="Lindquist E."/>
            <person name="Lipzen A."/>
            <person name="Meier-Kolthoff J.P."/>
            <person name="Ohm R.A."/>
            <person name="Otillar R.P."/>
            <person name="Pangilinan J."/>
            <person name="Peng Y."/>
            <person name="Rokas A."/>
            <person name="Rosa C.A."/>
            <person name="Scheuner C."/>
            <person name="Sibirny A.A."/>
            <person name="Slot J.C."/>
            <person name="Stielow J.B."/>
            <person name="Sun H."/>
            <person name="Kurtzman C.P."/>
            <person name="Blackwell M."/>
            <person name="Grigoriev I.V."/>
            <person name="Jeffries T.W."/>
        </authorList>
    </citation>
    <scope>NUCLEOTIDE SEQUENCE [LARGE SCALE GENOMIC DNA]</scope>
    <source>
        <strain evidence="2">NRRL Y-12698</strain>
    </source>
</reference>
<dbReference type="Proteomes" id="UP000094336">
    <property type="component" value="Unassembled WGS sequence"/>
</dbReference>
<dbReference type="EMBL" id="KV454431">
    <property type="protein sequence ID" value="ODQ80057.1"/>
    <property type="molecule type" value="Genomic_DNA"/>
</dbReference>
<dbReference type="GeneID" id="30148345"/>
<name>A0A1E3QT08_9ASCO</name>
<dbReference type="AlphaFoldDB" id="A0A1E3QT08"/>
<sequence>MNVVGGSHMPTPDRINLLLDLAIAISLIRTRNTLHGNRYSLDAFVGEIYKELKKSTAPLPKKSLIVTLSFTPKKTQIALPAYVIQSLQEIKISVDDVSTIHQFDIEKVKPHLKSLTPLCLAGLVRVFNYVGKLLSHKRLSSSSHGKYDAILLHRIEIARCILKVFKNLPKESLLEDQSCRELELSPIRLELQELILNPFRGNRDLSKVTTKKLQYSINLYAVIMERLLLDERQNEEILTKEVCEISTRLEMLLHTEIEKTSDVQAPFLHNTYAKNVFYSTFEQRARSLRNERLKFVNMNFEYDVSMLKGASTACSTKIPSEMGYSVIYYHLHLLLAMMKIYRRCVYPVNCRLNPKASSANARRIKMSRMNMLSVLIVYANEELLEVYQKIDWGDV</sequence>
<evidence type="ECO:0000313" key="1">
    <source>
        <dbReference type="EMBL" id="ODQ80057.1"/>
    </source>
</evidence>
<proteinExistence type="predicted"/>